<proteinExistence type="predicted"/>
<accession>A0A2P2Q665</accession>
<evidence type="ECO:0000313" key="1">
    <source>
        <dbReference type="EMBL" id="MBX62485.1"/>
    </source>
</evidence>
<dbReference type="AlphaFoldDB" id="A0A2P2Q665"/>
<dbReference type="EMBL" id="GGEC01082001">
    <property type="protein sequence ID" value="MBX62485.1"/>
    <property type="molecule type" value="Transcribed_RNA"/>
</dbReference>
<reference evidence="1" key="1">
    <citation type="submission" date="2018-02" db="EMBL/GenBank/DDBJ databases">
        <title>Rhizophora mucronata_Transcriptome.</title>
        <authorList>
            <person name="Meera S.P."/>
            <person name="Sreeshan A."/>
            <person name="Augustine A."/>
        </authorList>
    </citation>
    <scope>NUCLEOTIDE SEQUENCE</scope>
    <source>
        <tissue evidence="1">Leaf</tissue>
    </source>
</reference>
<name>A0A2P2Q665_RHIMU</name>
<sequence>MESHISAGKQMPSMSLDICQGTNQKLNRKVRCTTAVHCLALAIELWKIVHYLVWVS</sequence>
<protein>
    <submittedName>
        <fullName evidence="1">Uncharacterized protein</fullName>
    </submittedName>
</protein>
<organism evidence="1">
    <name type="scientific">Rhizophora mucronata</name>
    <name type="common">Asiatic mangrove</name>
    <dbReference type="NCBI Taxonomy" id="61149"/>
    <lineage>
        <taxon>Eukaryota</taxon>
        <taxon>Viridiplantae</taxon>
        <taxon>Streptophyta</taxon>
        <taxon>Embryophyta</taxon>
        <taxon>Tracheophyta</taxon>
        <taxon>Spermatophyta</taxon>
        <taxon>Magnoliopsida</taxon>
        <taxon>eudicotyledons</taxon>
        <taxon>Gunneridae</taxon>
        <taxon>Pentapetalae</taxon>
        <taxon>rosids</taxon>
        <taxon>fabids</taxon>
        <taxon>Malpighiales</taxon>
        <taxon>Rhizophoraceae</taxon>
        <taxon>Rhizophora</taxon>
    </lineage>
</organism>